<comment type="caution">
    <text evidence="1">The sequence shown here is derived from an EMBL/GenBank/DDBJ whole genome shotgun (WGS) entry which is preliminary data.</text>
</comment>
<accession>A0ABW2YEI6</accession>
<evidence type="ECO:0000313" key="1">
    <source>
        <dbReference type="EMBL" id="MFD0726760.1"/>
    </source>
</evidence>
<protein>
    <recommendedName>
        <fullName evidence="3">RiboL-PSP-HEPN domain-containing protein</fullName>
    </recommendedName>
</protein>
<dbReference type="EMBL" id="JBHTIF010000003">
    <property type="protein sequence ID" value="MFD0726760.1"/>
    <property type="molecule type" value="Genomic_DNA"/>
</dbReference>
<name>A0ABW2YEI6_9GAMM</name>
<proteinExistence type="predicted"/>
<gene>
    <name evidence="1" type="ORF">ACFQ0E_14250</name>
</gene>
<sequence length="259" mass="29008">MRPNTGFKLGNHMPLSHSDDLYWLAGGTKMVPTATAPAMAFVNEHSRLLDFALFATQAFLDKANASIGVENSSDGSDDNDEMLQELILTRTVDNFLCFLSDLLALIYKTKPQMLRSSEQERLDFVLNFESMDELRAAVAEKKVERLSYLGLRDLNDSLRGQMGFELFGSPKDLNEAAVLVEMRNICVHARGVVGATSARRFAEFKDLLGKRLDFSHERIRACRKFLENAVFDIDVRATEKFSLPCCKVPKPPSHLIGGE</sequence>
<dbReference type="Proteomes" id="UP001597110">
    <property type="component" value="Unassembled WGS sequence"/>
</dbReference>
<reference evidence="2" key="1">
    <citation type="journal article" date="2019" name="Int. J. Syst. Evol. Microbiol.">
        <title>The Global Catalogue of Microorganisms (GCM) 10K type strain sequencing project: providing services to taxonomists for standard genome sequencing and annotation.</title>
        <authorList>
            <consortium name="The Broad Institute Genomics Platform"/>
            <consortium name="The Broad Institute Genome Sequencing Center for Infectious Disease"/>
            <person name="Wu L."/>
            <person name="Ma J."/>
        </authorList>
    </citation>
    <scope>NUCLEOTIDE SEQUENCE [LARGE SCALE GENOMIC DNA]</scope>
    <source>
        <strain evidence="2">CCUG 55585</strain>
    </source>
</reference>
<evidence type="ECO:0000313" key="2">
    <source>
        <dbReference type="Proteomes" id="UP001597110"/>
    </source>
</evidence>
<organism evidence="1 2">
    <name type="scientific">Lysobacter brunescens</name>
    <dbReference type="NCBI Taxonomy" id="262323"/>
    <lineage>
        <taxon>Bacteria</taxon>
        <taxon>Pseudomonadati</taxon>
        <taxon>Pseudomonadota</taxon>
        <taxon>Gammaproteobacteria</taxon>
        <taxon>Lysobacterales</taxon>
        <taxon>Lysobacteraceae</taxon>
        <taxon>Lysobacter</taxon>
    </lineage>
</organism>
<keyword evidence="2" id="KW-1185">Reference proteome</keyword>
<evidence type="ECO:0008006" key="3">
    <source>
        <dbReference type="Google" id="ProtNLM"/>
    </source>
</evidence>
<dbReference type="RefSeq" id="WP_386824914.1">
    <property type="nucleotide sequence ID" value="NZ_JBHTIF010000003.1"/>
</dbReference>